<proteinExistence type="inferred from homology"/>
<evidence type="ECO:0000313" key="12">
    <source>
        <dbReference type="Proteomes" id="UP000319257"/>
    </source>
</evidence>
<evidence type="ECO:0000256" key="7">
    <source>
        <dbReference type="ARBA" id="ARBA00023242"/>
    </source>
</evidence>
<evidence type="ECO:0000256" key="10">
    <source>
        <dbReference type="SAM" id="MobiDB-lite"/>
    </source>
</evidence>
<feature type="region of interest" description="Disordered" evidence="10">
    <location>
        <begin position="1"/>
        <end position="217"/>
    </location>
</feature>
<protein>
    <recommendedName>
        <fullName evidence="8 9">Structure-specific endonuclease subunit SLX4</fullName>
    </recommendedName>
</protein>
<feature type="compositionally biased region" description="Basic residues" evidence="10">
    <location>
        <begin position="90"/>
        <end position="99"/>
    </location>
</feature>
<evidence type="ECO:0000256" key="8">
    <source>
        <dbReference type="ARBA" id="ARBA00029496"/>
    </source>
</evidence>
<dbReference type="EMBL" id="SKBQ01000018">
    <property type="protein sequence ID" value="TPX16320.1"/>
    <property type="molecule type" value="Genomic_DNA"/>
</dbReference>
<dbReference type="HAMAP" id="MF_03110">
    <property type="entry name" value="Endonuc_su_Slx4"/>
    <property type="match status" value="1"/>
</dbReference>
<gene>
    <name evidence="9" type="primary">SLX4</name>
    <name evidence="11" type="ORF">E0L32_003969</name>
</gene>
<evidence type="ECO:0000256" key="2">
    <source>
        <dbReference type="ARBA" id="ARBA00006661"/>
    </source>
</evidence>
<dbReference type="Proteomes" id="UP000319257">
    <property type="component" value="Unassembled WGS sequence"/>
</dbReference>
<sequence>MPSSSPDLPTLSDLSQRFPKKGPLRTGSRAAPLPADAPSTFTTAAQLWRATQLEHDLPAPAAQGPVPETKPPPRRRKAAPKDKDVAEKPKPRRKPRKQIPKAVVELSPDTSRSEAHAPEPVETAQQTPPRPKNIAVIEISSPLSDKPWRKFMASKSPSVGERSPSKDDSSQHAASDLSEMTTSESVSKYFASPSKKKNKTNEVQEMGSTDEPPIILESALRRRTDWTPPPEDTVVIASDPAAFVEVLTQDQNPYKDPANDIFGSLRTNFGYLEEPALPSVEAPVDDAPRPKVLDMIQIQEDPKQPEEQSMPPPKKKAAKKKARTITELATAAYAARTDDEEAVAVEKPKPDSLLNYFPVDDEEICYNPGHPVAQLRKGVKGASKTRKKKGEPTRRNVLLSPTSAMRQSTRQDFVFGTSSQLAREESPTLIRELQVAIAASNAVDEEQPCDSLLMARTGAKSRLWAAGARGADGDLHEPEVIDLIDSPGFPEDPLARLTEKPHGAEVVPLHDCLSEPLVEPSPTKNPAVIIDLLDSPCIPVPQGKGLAQLPNGAPTTSATPSRFTVNGLAGAISSPSVAKRIDPPPRSPSPDEMPPPSNQQALVSPPKRKGKASATAAASTARPKYELFTDAQLSKEVKNYGFKVVKKRSAMIALLDQCWTSRHGGSALGTSVQSMAISTTASAAAPRGKKAAEVTAATTATTSPARPRGRPRKDKAAVEAAAPSETTDGAAPQPAKKRARSKKDTAVTTSTTTAARKAVEGVAVTPKRRKAAASDLPATAVEIADSDLDDPFSTPVSASDHVFSSPSGVDISVSEDAADMSLATSSPTNQQAALFGFITRAVTTAPPTTDPRNPSWHEKMLLYDPIILEDLAAWLNSGELDRVGYDGEVSAEEVKQWCESKSVCCLWRISIHGKERKRF</sequence>
<dbReference type="InterPro" id="IPR027784">
    <property type="entry name" value="Slx4_ascomycetes"/>
</dbReference>
<feature type="compositionally biased region" description="Basic and acidic residues" evidence="10">
    <location>
        <begin position="79"/>
        <end position="89"/>
    </location>
</feature>
<dbReference type="GO" id="GO:0033557">
    <property type="term" value="C:Slx1-Slx4 complex"/>
    <property type="evidence" value="ECO:0007669"/>
    <property type="project" value="UniProtKB-UniRule"/>
</dbReference>
<evidence type="ECO:0000256" key="1">
    <source>
        <dbReference type="ARBA" id="ARBA00004123"/>
    </source>
</evidence>
<comment type="subunit">
    <text evidence="9">Forms a heterodimer with SLX1.</text>
</comment>
<feature type="region of interest" description="Disordered" evidence="10">
    <location>
        <begin position="574"/>
        <end position="621"/>
    </location>
</feature>
<keyword evidence="3 9" id="KW-0597">Phosphoprotein</keyword>
<evidence type="ECO:0000256" key="4">
    <source>
        <dbReference type="ARBA" id="ARBA00022763"/>
    </source>
</evidence>
<dbReference type="Pfam" id="PF09494">
    <property type="entry name" value="Slx4"/>
    <property type="match status" value="1"/>
</dbReference>
<feature type="region of interest" description="Disordered" evidence="10">
    <location>
        <begin position="681"/>
        <end position="752"/>
    </location>
</feature>
<evidence type="ECO:0000256" key="9">
    <source>
        <dbReference type="HAMAP-Rule" id="MF_03110"/>
    </source>
</evidence>
<evidence type="ECO:0000256" key="3">
    <source>
        <dbReference type="ARBA" id="ARBA00022553"/>
    </source>
</evidence>
<dbReference type="GO" id="GO:0006310">
    <property type="term" value="P:DNA recombination"/>
    <property type="evidence" value="ECO:0007669"/>
    <property type="project" value="UniProtKB-UniRule"/>
</dbReference>
<comment type="similarity">
    <text evidence="2 9">Belongs to the SLX4 family.</text>
</comment>
<dbReference type="InterPro" id="IPR018574">
    <property type="entry name" value="Structure-sp_endonuc_su_Slx4"/>
</dbReference>
<keyword evidence="5 9" id="KW-0233">DNA recombination</keyword>
<comment type="caution">
    <text evidence="11">The sequence shown here is derived from an EMBL/GenBank/DDBJ whole genome shotgun (WGS) entry which is preliminary data.</text>
</comment>
<comment type="function">
    <text evidence="9">Regulatory subunit of the SLX1-SLX4 structure-specific endonuclease that resolves DNA secondary structures generated during DNA repair and recombination. Has endonuclease activity towards branched DNA substrates, introducing single-strand cuts in duplex DNA close to junctions with ss-DNA.</text>
</comment>
<feature type="compositionally biased region" description="Low complexity" evidence="10">
    <location>
        <begin position="693"/>
        <end position="702"/>
    </location>
</feature>
<feature type="region of interest" description="Disordered" evidence="10">
    <location>
        <begin position="301"/>
        <end position="321"/>
    </location>
</feature>
<comment type="subcellular location">
    <subcellularLocation>
        <location evidence="1 9">Nucleus</location>
    </subcellularLocation>
</comment>
<evidence type="ECO:0000313" key="11">
    <source>
        <dbReference type="EMBL" id="TPX16320.1"/>
    </source>
</evidence>
<evidence type="ECO:0000256" key="5">
    <source>
        <dbReference type="ARBA" id="ARBA00023172"/>
    </source>
</evidence>
<feature type="compositionally biased region" description="Low complexity" evidence="10">
    <location>
        <begin position="1"/>
        <end position="15"/>
    </location>
</feature>
<dbReference type="GO" id="GO:0017108">
    <property type="term" value="F:5'-flap endonuclease activity"/>
    <property type="evidence" value="ECO:0007669"/>
    <property type="project" value="InterPro"/>
</dbReference>
<name>A0A507BIA7_9PEZI</name>
<keyword evidence="7 9" id="KW-0539">Nucleus</keyword>
<dbReference type="InParanoid" id="A0A507BIA7"/>
<dbReference type="CDD" id="cd22999">
    <property type="entry name" value="SAP_SLX4"/>
    <property type="match status" value="1"/>
</dbReference>
<dbReference type="AlphaFoldDB" id="A0A507BIA7"/>
<accession>A0A507BIA7</accession>
<dbReference type="GO" id="GO:0006260">
    <property type="term" value="P:DNA replication"/>
    <property type="evidence" value="ECO:0007669"/>
    <property type="project" value="InterPro"/>
</dbReference>
<comment type="PTM">
    <text evidence="9">Phosphorylated in response to DNA damage.</text>
</comment>
<keyword evidence="4 9" id="KW-0227">DNA damage</keyword>
<feature type="compositionally biased region" description="Pro residues" evidence="10">
    <location>
        <begin position="584"/>
        <end position="597"/>
    </location>
</feature>
<dbReference type="OrthoDB" id="5349119at2759"/>
<keyword evidence="6 9" id="KW-0234">DNA repair</keyword>
<feature type="compositionally biased region" description="Low complexity" evidence="10">
    <location>
        <begin position="612"/>
        <end position="621"/>
    </location>
</feature>
<organism evidence="11 12">
    <name type="scientific">Thyridium curvatum</name>
    <dbReference type="NCBI Taxonomy" id="1093900"/>
    <lineage>
        <taxon>Eukaryota</taxon>
        <taxon>Fungi</taxon>
        <taxon>Dikarya</taxon>
        <taxon>Ascomycota</taxon>
        <taxon>Pezizomycotina</taxon>
        <taxon>Sordariomycetes</taxon>
        <taxon>Sordariomycetidae</taxon>
        <taxon>Thyridiales</taxon>
        <taxon>Thyridiaceae</taxon>
        <taxon>Thyridium</taxon>
    </lineage>
</organism>
<evidence type="ECO:0000256" key="6">
    <source>
        <dbReference type="ARBA" id="ARBA00023204"/>
    </source>
</evidence>
<reference evidence="11 12" key="1">
    <citation type="submission" date="2019-06" db="EMBL/GenBank/DDBJ databases">
        <title>Draft genome sequence of the filamentous fungus Phialemoniopsis curvata isolated from diesel fuel.</title>
        <authorList>
            <person name="Varaljay V.A."/>
            <person name="Lyon W.J."/>
            <person name="Crouch A.L."/>
            <person name="Drake C.E."/>
            <person name="Hollomon J.M."/>
            <person name="Nadeau L.J."/>
            <person name="Nunn H.S."/>
            <person name="Stevenson B.S."/>
            <person name="Bojanowski C.L."/>
            <person name="Crookes-Goodson W.J."/>
        </authorList>
    </citation>
    <scope>NUCLEOTIDE SEQUENCE [LARGE SCALE GENOMIC DNA]</scope>
    <source>
        <strain evidence="11 12">D216</strain>
    </source>
</reference>
<dbReference type="GO" id="GO:0006281">
    <property type="term" value="P:DNA repair"/>
    <property type="evidence" value="ECO:0007669"/>
    <property type="project" value="UniProtKB-UniRule"/>
</dbReference>
<dbReference type="STRING" id="1093900.A0A507BIA7"/>
<keyword evidence="12" id="KW-1185">Reference proteome</keyword>